<comment type="caution">
    <text evidence="1">The sequence shown here is derived from an EMBL/GenBank/DDBJ whole genome shotgun (WGS) entry which is preliminary data.</text>
</comment>
<organism evidence="1 2">
    <name type="scientific">Streptomyces lannensis</name>
    <dbReference type="NCBI Taxonomy" id="766498"/>
    <lineage>
        <taxon>Bacteria</taxon>
        <taxon>Bacillati</taxon>
        <taxon>Actinomycetota</taxon>
        <taxon>Actinomycetes</taxon>
        <taxon>Kitasatosporales</taxon>
        <taxon>Streptomycetaceae</taxon>
        <taxon>Streptomyces</taxon>
    </lineage>
</organism>
<reference evidence="2" key="1">
    <citation type="journal article" date="2019" name="Int. J. Syst. Evol. Microbiol.">
        <title>The Global Catalogue of Microorganisms (GCM) 10K type strain sequencing project: providing services to taxonomists for standard genome sequencing and annotation.</title>
        <authorList>
            <consortium name="The Broad Institute Genomics Platform"/>
            <consortium name="The Broad Institute Genome Sequencing Center for Infectious Disease"/>
            <person name="Wu L."/>
            <person name="Ma J."/>
        </authorList>
    </citation>
    <scope>NUCLEOTIDE SEQUENCE [LARGE SCALE GENOMIC DNA]</scope>
    <source>
        <strain evidence="2">JCM 16578</strain>
    </source>
</reference>
<protein>
    <submittedName>
        <fullName evidence="1">Uncharacterized protein</fullName>
    </submittedName>
</protein>
<sequence>MFLSGGSAAYGVRSGVDLSLRSTGRGGEDSGNRCSGGLRKPVRMTAEFMAITLVGSLCWL</sequence>
<dbReference type="EMBL" id="BAAAZA010000019">
    <property type="protein sequence ID" value="GAA3883376.1"/>
    <property type="molecule type" value="Genomic_DNA"/>
</dbReference>
<gene>
    <name evidence="1" type="ORF">GCM10022207_58020</name>
</gene>
<evidence type="ECO:0000313" key="1">
    <source>
        <dbReference type="EMBL" id="GAA3883376.1"/>
    </source>
</evidence>
<keyword evidence="2" id="KW-1185">Reference proteome</keyword>
<proteinExistence type="predicted"/>
<accession>A0ABP7KNZ9</accession>
<name>A0ABP7KNZ9_9ACTN</name>
<dbReference type="Proteomes" id="UP001501563">
    <property type="component" value="Unassembled WGS sequence"/>
</dbReference>
<evidence type="ECO:0000313" key="2">
    <source>
        <dbReference type="Proteomes" id="UP001501563"/>
    </source>
</evidence>